<reference evidence="2" key="1">
    <citation type="submission" date="2022-11" db="UniProtKB">
        <authorList>
            <consortium name="WormBaseParasite"/>
        </authorList>
    </citation>
    <scope>IDENTIFICATION</scope>
</reference>
<proteinExistence type="predicted"/>
<protein>
    <submittedName>
        <fullName evidence="2">Uncharacterized protein</fullName>
    </submittedName>
</protein>
<sequence length="397" mass="45243">MASDTSEKKYAAFIHCDNLENDIIVTAIDLKTLKQIRSYFEVIPAKDVKKFINDIPSKFGDFKSIILSLFGFQSKDFKNNFEFRNAVRAKLQLTNARYQFIKIGTMLLSVPLYASGINLNVSENVVTATLINSNFEILNFEFTGNGYLLSDTQSIPYDENDNVKNIREKLCSKYNPKELIINADMDDRKKFEKMNNAHFVTCSCYVLTEFTAKLMADYSKWMLDKSSVKTLMVPLIDNQYVFSKFLGDKQHDEGLVANDKQILPFAKTLLLPKSKCAYAVVCQDRYVQKPVILLVIQNTNGNIAVMDVSTFPEPSVERINQNEKYHGIKFTLEIDINNFPTFTFRPMILKGIKILPQTLDDKKLKTKVPVIGFFGNLSVICVSKNGGNYEFLKDWGG</sequence>
<dbReference type="Proteomes" id="UP000887577">
    <property type="component" value="Unplaced"/>
</dbReference>
<accession>A0A914YCG1</accession>
<dbReference type="AlphaFoldDB" id="A0A914YCG1"/>
<organism evidence="1 2">
    <name type="scientific">Panagrolaimus superbus</name>
    <dbReference type="NCBI Taxonomy" id="310955"/>
    <lineage>
        <taxon>Eukaryota</taxon>
        <taxon>Metazoa</taxon>
        <taxon>Ecdysozoa</taxon>
        <taxon>Nematoda</taxon>
        <taxon>Chromadorea</taxon>
        <taxon>Rhabditida</taxon>
        <taxon>Tylenchina</taxon>
        <taxon>Panagrolaimomorpha</taxon>
        <taxon>Panagrolaimoidea</taxon>
        <taxon>Panagrolaimidae</taxon>
        <taxon>Panagrolaimus</taxon>
    </lineage>
</organism>
<evidence type="ECO:0000313" key="2">
    <source>
        <dbReference type="WBParaSite" id="PSU_v2.g15159.t1"/>
    </source>
</evidence>
<name>A0A914YCG1_9BILA</name>
<keyword evidence="1" id="KW-1185">Reference proteome</keyword>
<dbReference type="WBParaSite" id="PSU_v2.g15159.t1">
    <property type="protein sequence ID" value="PSU_v2.g15159.t1"/>
    <property type="gene ID" value="PSU_v2.g15159"/>
</dbReference>
<evidence type="ECO:0000313" key="1">
    <source>
        <dbReference type="Proteomes" id="UP000887577"/>
    </source>
</evidence>